<evidence type="ECO:0000256" key="1">
    <source>
        <dbReference type="ARBA" id="ARBA00000971"/>
    </source>
</evidence>
<evidence type="ECO:0000256" key="4">
    <source>
        <dbReference type="ARBA" id="ARBA00016902"/>
    </source>
</evidence>
<dbReference type="EC" id="5.2.1.8" evidence="3 12"/>
<keyword evidence="6 12" id="KW-0697">Rotamase</keyword>
<dbReference type="GO" id="GO:0051301">
    <property type="term" value="P:cell division"/>
    <property type="evidence" value="ECO:0007669"/>
    <property type="project" value="UniProtKB-KW"/>
</dbReference>
<dbReference type="Gene3D" id="1.10.3120.10">
    <property type="entry name" value="Trigger factor, C-terminal domain"/>
    <property type="match status" value="1"/>
</dbReference>
<dbReference type="NCBIfam" id="TIGR00115">
    <property type="entry name" value="tig"/>
    <property type="match status" value="1"/>
</dbReference>
<dbReference type="PROSITE" id="PS50059">
    <property type="entry name" value="FKBP_PPIASE"/>
    <property type="match status" value="1"/>
</dbReference>
<evidence type="ECO:0000256" key="10">
    <source>
        <dbReference type="ARBA" id="ARBA00024849"/>
    </source>
</evidence>
<dbReference type="PIRSF" id="PIRSF003095">
    <property type="entry name" value="Trigger_factor"/>
    <property type="match status" value="1"/>
</dbReference>
<feature type="domain" description="PPIase FKBP-type" evidence="16">
    <location>
        <begin position="163"/>
        <end position="223"/>
    </location>
</feature>
<dbReference type="HAMAP" id="MF_00303">
    <property type="entry name" value="Trigger_factor_Tig"/>
    <property type="match status" value="1"/>
</dbReference>
<reference evidence="18" key="1">
    <citation type="submission" date="2016-06" db="EMBL/GenBank/DDBJ databases">
        <authorList>
            <person name="Nascimento L."/>
            <person name="Pereira R.V."/>
            <person name="Martins L.F."/>
            <person name="Quaggio R.B."/>
            <person name="Silva A.M."/>
            <person name="Setubal J.C."/>
        </authorList>
    </citation>
    <scope>NUCLEOTIDE SEQUENCE [LARGE SCALE GENOMIC DNA]</scope>
</reference>
<dbReference type="EMBL" id="LZRT01000098">
    <property type="protein sequence ID" value="OUM85652.1"/>
    <property type="molecule type" value="Genomic_DNA"/>
</dbReference>
<organism evidence="17 18">
    <name type="scientific">Bacillus thermozeamaize</name>
    <dbReference type="NCBI Taxonomy" id="230954"/>
    <lineage>
        <taxon>Bacteria</taxon>
        <taxon>Bacillati</taxon>
        <taxon>Bacillota</taxon>
        <taxon>Bacilli</taxon>
        <taxon>Bacillales</taxon>
        <taxon>Bacillaceae</taxon>
        <taxon>Bacillus</taxon>
    </lineage>
</organism>
<comment type="domain">
    <text evidence="12">Consists of 3 domains; the N-terminus binds the ribosome, the middle domain has PPIase activity, while the C-terminus has intrinsic chaperone activity on its own.</text>
</comment>
<dbReference type="AlphaFoldDB" id="A0A1Y3PE99"/>
<dbReference type="Gene3D" id="3.30.70.1050">
    <property type="entry name" value="Trigger factor ribosome-binding domain"/>
    <property type="match status" value="1"/>
</dbReference>
<evidence type="ECO:0000256" key="12">
    <source>
        <dbReference type="HAMAP-Rule" id="MF_00303"/>
    </source>
</evidence>
<sequence length="432" mass="49631">MKATWEKIDKNEGVLTVEVEEERVADALDRAFRKVVKQVTVPGFRKGKVPRKIFEARFGVEVLYEEAIDLLLPEAYKQAVEETKIEPVDRPHVDVEQFEQGKPFIFKATVTVKPEVTLGKYIGLEIPEKDFSVSEEDVQAELERRRERVAELVPVEEGPVETGDLIRLDFEGFVDGQPFEGNKAENYPLTVGSGALIPGFEEQLVGMKNGEEKEIQVTFPEDYRVEELKGKEATFRVKIKEIKRKRLPELDDEFAKDVSECETLEELKEEIRKALSEQKEEEKKQYLQDQAVQLAAENAEVEIPQAMIEHEIDHMIHDYSQQLRLQGLDLDTYFKITNTTMEQLREQFRDSAEKRVRHNLVIEAVAKQENIEATEEEIGEELQKLADLYQRPVEEVKQLLGGEDGLQMIAHSIKVRKTMDFLVEKSVTTAVA</sequence>
<dbReference type="GO" id="GO:0003755">
    <property type="term" value="F:peptidyl-prolyl cis-trans isomerase activity"/>
    <property type="evidence" value="ECO:0007669"/>
    <property type="project" value="UniProtKB-UniRule"/>
</dbReference>
<protein>
    <recommendedName>
        <fullName evidence="4 12">Trigger factor</fullName>
        <shortName evidence="12">TF</shortName>
        <ecNumber evidence="3 12">5.2.1.8</ecNumber>
    </recommendedName>
    <alternativeName>
        <fullName evidence="11 12">PPIase</fullName>
    </alternativeName>
</protein>
<evidence type="ECO:0000256" key="3">
    <source>
        <dbReference type="ARBA" id="ARBA00013194"/>
    </source>
</evidence>
<evidence type="ECO:0000313" key="17">
    <source>
        <dbReference type="EMBL" id="OUM85652.1"/>
    </source>
</evidence>
<evidence type="ECO:0000259" key="16">
    <source>
        <dbReference type="PROSITE" id="PS50059"/>
    </source>
</evidence>
<dbReference type="GO" id="GO:0044183">
    <property type="term" value="F:protein folding chaperone"/>
    <property type="evidence" value="ECO:0007669"/>
    <property type="project" value="TreeGrafter"/>
</dbReference>
<keyword evidence="9 12" id="KW-0131">Cell cycle</keyword>
<dbReference type="GO" id="GO:0015031">
    <property type="term" value="P:protein transport"/>
    <property type="evidence" value="ECO:0007669"/>
    <property type="project" value="UniProtKB-UniRule"/>
</dbReference>
<dbReference type="InterPro" id="IPR037041">
    <property type="entry name" value="Trigger_fac_C_sf"/>
</dbReference>
<dbReference type="InterPro" id="IPR027304">
    <property type="entry name" value="Trigger_fact/SurA_dom_sf"/>
</dbReference>
<feature type="coiled-coil region" evidence="15">
    <location>
        <begin position="261"/>
        <end position="297"/>
    </location>
</feature>
<evidence type="ECO:0000256" key="9">
    <source>
        <dbReference type="ARBA" id="ARBA00023306"/>
    </source>
</evidence>
<keyword evidence="7 12" id="KW-0143">Chaperone</keyword>
<evidence type="ECO:0000313" key="18">
    <source>
        <dbReference type="Proteomes" id="UP000196475"/>
    </source>
</evidence>
<dbReference type="SUPFAM" id="SSF102735">
    <property type="entry name" value="Trigger factor ribosome-binding domain"/>
    <property type="match status" value="1"/>
</dbReference>
<evidence type="ECO:0000256" key="2">
    <source>
        <dbReference type="ARBA" id="ARBA00005464"/>
    </source>
</evidence>
<name>A0A1Y3PE99_9BACI</name>
<comment type="subcellular location">
    <subcellularLocation>
        <location evidence="12">Cytoplasm</location>
    </subcellularLocation>
    <text evidence="12">About half TF is bound to the ribosome near the polypeptide exit tunnel while the other half is free in the cytoplasm.</text>
</comment>
<dbReference type="InterPro" id="IPR008881">
    <property type="entry name" value="Trigger_fac_ribosome-bd_bac"/>
</dbReference>
<dbReference type="GO" id="GO:0051083">
    <property type="term" value="P:'de novo' cotranslational protein folding"/>
    <property type="evidence" value="ECO:0007669"/>
    <property type="project" value="TreeGrafter"/>
</dbReference>
<comment type="caution">
    <text evidence="17">The sequence shown here is derived from an EMBL/GenBank/DDBJ whole genome shotgun (WGS) entry which is preliminary data.</text>
</comment>
<dbReference type="InterPro" id="IPR046357">
    <property type="entry name" value="PPIase_dom_sf"/>
</dbReference>
<keyword evidence="12" id="KW-0963">Cytoplasm</keyword>
<evidence type="ECO:0000256" key="13">
    <source>
        <dbReference type="PROSITE-ProRule" id="PRU00277"/>
    </source>
</evidence>
<comment type="similarity">
    <text evidence="2 12 14">Belongs to the FKBP-type PPIase family. Tig subfamily.</text>
</comment>
<dbReference type="GO" id="GO:0005737">
    <property type="term" value="C:cytoplasm"/>
    <property type="evidence" value="ECO:0007669"/>
    <property type="project" value="UniProtKB-SubCell"/>
</dbReference>
<evidence type="ECO:0000256" key="7">
    <source>
        <dbReference type="ARBA" id="ARBA00023186"/>
    </source>
</evidence>
<dbReference type="Proteomes" id="UP000196475">
    <property type="component" value="Unassembled WGS sequence"/>
</dbReference>
<evidence type="ECO:0000256" key="5">
    <source>
        <dbReference type="ARBA" id="ARBA00022618"/>
    </source>
</evidence>
<evidence type="ECO:0000256" key="11">
    <source>
        <dbReference type="ARBA" id="ARBA00029986"/>
    </source>
</evidence>
<keyword evidence="15" id="KW-0175">Coiled coil</keyword>
<dbReference type="Pfam" id="PF05697">
    <property type="entry name" value="Trigger_N"/>
    <property type="match status" value="1"/>
</dbReference>
<dbReference type="Gene3D" id="3.10.50.40">
    <property type="match status" value="1"/>
</dbReference>
<evidence type="ECO:0000256" key="8">
    <source>
        <dbReference type="ARBA" id="ARBA00023235"/>
    </source>
</evidence>
<dbReference type="InterPro" id="IPR036611">
    <property type="entry name" value="Trigger_fac_ribosome-bd_sf"/>
</dbReference>
<feature type="coiled-coil region" evidence="15">
    <location>
        <begin position="357"/>
        <end position="391"/>
    </location>
</feature>
<dbReference type="GO" id="GO:0043335">
    <property type="term" value="P:protein unfolding"/>
    <property type="evidence" value="ECO:0007669"/>
    <property type="project" value="TreeGrafter"/>
</dbReference>
<dbReference type="InterPro" id="IPR005215">
    <property type="entry name" value="Trig_fac"/>
</dbReference>
<dbReference type="PANTHER" id="PTHR30560">
    <property type="entry name" value="TRIGGER FACTOR CHAPERONE AND PEPTIDYL-PROLYL CIS/TRANS ISOMERASE"/>
    <property type="match status" value="1"/>
</dbReference>
<dbReference type="FunFam" id="3.10.50.40:FF:000001">
    <property type="entry name" value="Trigger factor"/>
    <property type="match status" value="1"/>
</dbReference>
<evidence type="ECO:0000256" key="15">
    <source>
        <dbReference type="SAM" id="Coils"/>
    </source>
</evidence>
<dbReference type="SUPFAM" id="SSF109998">
    <property type="entry name" value="Triger factor/SurA peptide-binding domain-like"/>
    <property type="match status" value="1"/>
</dbReference>
<gene>
    <name evidence="12" type="primary">tig</name>
    <name evidence="17" type="ORF">BAA01_09270</name>
</gene>
<accession>A0A1Y3PE99</accession>
<evidence type="ECO:0000256" key="6">
    <source>
        <dbReference type="ARBA" id="ARBA00023110"/>
    </source>
</evidence>
<dbReference type="GO" id="GO:0043022">
    <property type="term" value="F:ribosome binding"/>
    <property type="evidence" value="ECO:0007669"/>
    <property type="project" value="TreeGrafter"/>
</dbReference>
<keyword evidence="5 12" id="KW-0132">Cell division</keyword>
<dbReference type="InterPro" id="IPR001179">
    <property type="entry name" value="PPIase_FKBP_dom"/>
</dbReference>
<evidence type="ECO:0000256" key="14">
    <source>
        <dbReference type="RuleBase" id="RU003914"/>
    </source>
</evidence>
<proteinExistence type="inferred from homology"/>
<comment type="function">
    <text evidence="10 12">Involved in protein export. Acts as a chaperone by maintaining the newly synthesized protein in an open conformation. Functions as a peptidyl-prolyl cis-trans isomerase.</text>
</comment>
<dbReference type="PANTHER" id="PTHR30560:SF3">
    <property type="entry name" value="TRIGGER FACTOR-LIKE PROTEIN TIG, CHLOROPLASTIC"/>
    <property type="match status" value="1"/>
</dbReference>
<dbReference type="SUPFAM" id="SSF54534">
    <property type="entry name" value="FKBP-like"/>
    <property type="match status" value="1"/>
</dbReference>
<dbReference type="InterPro" id="IPR008880">
    <property type="entry name" value="Trigger_fac_C"/>
</dbReference>
<comment type="catalytic activity">
    <reaction evidence="1 12 13">
        <text>[protein]-peptidylproline (omega=180) = [protein]-peptidylproline (omega=0)</text>
        <dbReference type="Rhea" id="RHEA:16237"/>
        <dbReference type="Rhea" id="RHEA-COMP:10747"/>
        <dbReference type="Rhea" id="RHEA-COMP:10748"/>
        <dbReference type="ChEBI" id="CHEBI:83833"/>
        <dbReference type="ChEBI" id="CHEBI:83834"/>
        <dbReference type="EC" id="5.2.1.8"/>
    </reaction>
</comment>
<dbReference type="Pfam" id="PF00254">
    <property type="entry name" value="FKBP_C"/>
    <property type="match status" value="1"/>
</dbReference>
<dbReference type="Pfam" id="PF05698">
    <property type="entry name" value="Trigger_C"/>
    <property type="match status" value="1"/>
</dbReference>
<keyword evidence="8 12" id="KW-0413">Isomerase</keyword>